<evidence type="ECO:0000313" key="1">
    <source>
        <dbReference type="EMBL" id="NQX32659.1"/>
    </source>
</evidence>
<dbReference type="CDD" id="cd16377">
    <property type="entry name" value="23S_rRNA_IVP_like"/>
    <property type="match status" value="1"/>
</dbReference>
<sequence>MAYNKYTELEVWKKARAFASHIYLLTSKFPKEEVYGLTSQIRRCAISVPSNIAEGSGRQHAKETIQFLTIARGSLYELETQLYISKDISIISDEQLNSCIIEIEILGKLINGYIRYISSTIQKPNNKLPTN</sequence>
<dbReference type="NCBIfam" id="NF008911">
    <property type="entry name" value="PRK12275.1-2"/>
    <property type="match status" value="1"/>
</dbReference>
<gene>
    <name evidence="1" type="ORF">HQN85_13035</name>
</gene>
<protein>
    <submittedName>
        <fullName evidence="1">Four helix bundle protein</fullName>
    </submittedName>
</protein>
<reference evidence="1 2" key="1">
    <citation type="submission" date="2020-05" db="EMBL/GenBank/DDBJ databases">
        <title>Description of Pedobacter foliorum sp. nov.</title>
        <authorList>
            <person name="Qi S."/>
            <person name="Carlier A."/>
            <person name="Cnockaert M."/>
            <person name="Vandamme P."/>
        </authorList>
    </citation>
    <scope>NUCLEOTIDE SEQUENCE [LARGE SCALE GENOMIC DNA]</scope>
    <source>
        <strain evidence="1 2">LMG 31300</strain>
    </source>
</reference>
<dbReference type="RefSeq" id="WP_173272925.1">
    <property type="nucleotide sequence ID" value="NZ_JABMKV010000003.1"/>
</dbReference>
<dbReference type="EMBL" id="JABMKV010000003">
    <property type="protein sequence ID" value="NQX32659.1"/>
    <property type="molecule type" value="Genomic_DNA"/>
</dbReference>
<dbReference type="InterPro" id="IPR036583">
    <property type="entry name" value="23S_rRNA_IVS_sf"/>
</dbReference>
<accession>A0ABX2DHQ7</accession>
<dbReference type="NCBIfam" id="TIGR02436">
    <property type="entry name" value="four helix bundle protein"/>
    <property type="match status" value="1"/>
</dbReference>
<dbReference type="PANTHER" id="PTHR38471:SF2">
    <property type="entry name" value="FOUR HELIX BUNDLE PROTEIN"/>
    <property type="match status" value="1"/>
</dbReference>
<dbReference type="InterPro" id="IPR012657">
    <property type="entry name" value="23S_rRNA-intervening_sequence"/>
</dbReference>
<dbReference type="Gene3D" id="1.20.1440.60">
    <property type="entry name" value="23S rRNA-intervening sequence"/>
    <property type="match status" value="1"/>
</dbReference>
<comment type="caution">
    <text evidence="1">The sequence shown here is derived from an EMBL/GenBank/DDBJ whole genome shotgun (WGS) entry which is preliminary data.</text>
</comment>
<organism evidence="1 2">
    <name type="scientific">Pedobacter boryungensis</name>
    <dbReference type="NCBI Taxonomy" id="869962"/>
    <lineage>
        <taxon>Bacteria</taxon>
        <taxon>Pseudomonadati</taxon>
        <taxon>Bacteroidota</taxon>
        <taxon>Sphingobacteriia</taxon>
        <taxon>Sphingobacteriales</taxon>
        <taxon>Sphingobacteriaceae</taxon>
        <taxon>Pedobacter</taxon>
    </lineage>
</organism>
<proteinExistence type="predicted"/>
<dbReference type="Proteomes" id="UP000762110">
    <property type="component" value="Unassembled WGS sequence"/>
</dbReference>
<dbReference type="PANTHER" id="PTHR38471">
    <property type="entry name" value="FOUR HELIX BUNDLE PROTEIN"/>
    <property type="match status" value="1"/>
</dbReference>
<name>A0ABX2DHQ7_9SPHI</name>
<dbReference type="Pfam" id="PF05635">
    <property type="entry name" value="23S_rRNA_IVP"/>
    <property type="match status" value="1"/>
</dbReference>
<keyword evidence="2" id="KW-1185">Reference proteome</keyword>
<dbReference type="SUPFAM" id="SSF158446">
    <property type="entry name" value="IVS-encoded protein-like"/>
    <property type="match status" value="1"/>
</dbReference>
<evidence type="ECO:0000313" key="2">
    <source>
        <dbReference type="Proteomes" id="UP000762110"/>
    </source>
</evidence>